<dbReference type="PANTHER" id="PTHR35093:SF8">
    <property type="entry name" value="OUTER MEMBRANE PROTEIN NMB0088-RELATED"/>
    <property type="match status" value="1"/>
</dbReference>
<evidence type="ECO:0000256" key="7">
    <source>
        <dbReference type="ARBA" id="ARBA00023237"/>
    </source>
</evidence>
<reference evidence="9 10" key="1">
    <citation type="submission" date="2013-11" db="EMBL/GenBank/DDBJ databases">
        <title>Metagenomic analysis of a methanogenic consortium involved in long chain n-alkane degradation.</title>
        <authorList>
            <person name="Davidova I.A."/>
            <person name="Callaghan A.V."/>
            <person name="Wawrik B."/>
            <person name="Pruitt S."/>
            <person name="Marks C."/>
            <person name="Duncan K.E."/>
            <person name="Suflita J.M."/>
        </authorList>
    </citation>
    <scope>NUCLEOTIDE SEQUENCE [LARGE SCALE GENOMIC DNA]</scope>
    <source>
        <strain evidence="9 10">SPR</strain>
    </source>
</reference>
<comment type="subcellular location">
    <subcellularLocation>
        <location evidence="1">Cell outer membrane</location>
        <topology evidence="1">Multi-pass membrane protein</topology>
    </subcellularLocation>
</comment>
<comment type="similarity">
    <text evidence="2">Belongs to the OmpP1/FadL family.</text>
</comment>
<keyword evidence="4" id="KW-0812">Transmembrane</keyword>
<keyword evidence="6" id="KW-0472">Membrane</keyword>
<name>A0A0D2JKA2_9BACT</name>
<evidence type="ECO:0008006" key="11">
    <source>
        <dbReference type="Google" id="ProtNLM"/>
    </source>
</evidence>
<evidence type="ECO:0000256" key="6">
    <source>
        <dbReference type="ARBA" id="ARBA00023136"/>
    </source>
</evidence>
<dbReference type="Pfam" id="PF03349">
    <property type="entry name" value="Toluene_X"/>
    <property type="match status" value="1"/>
</dbReference>
<evidence type="ECO:0000256" key="3">
    <source>
        <dbReference type="ARBA" id="ARBA00022452"/>
    </source>
</evidence>
<evidence type="ECO:0000256" key="8">
    <source>
        <dbReference type="SAM" id="SignalP"/>
    </source>
</evidence>
<organism evidence="9 10">
    <name type="scientific">Dethiosulfatarculus sandiegensis</name>
    <dbReference type="NCBI Taxonomy" id="1429043"/>
    <lineage>
        <taxon>Bacteria</taxon>
        <taxon>Pseudomonadati</taxon>
        <taxon>Thermodesulfobacteriota</taxon>
        <taxon>Desulfarculia</taxon>
        <taxon>Desulfarculales</taxon>
        <taxon>Desulfarculaceae</taxon>
        <taxon>Dethiosulfatarculus</taxon>
    </lineage>
</organism>
<dbReference type="PATRIC" id="fig|1429043.3.peg.169"/>
<dbReference type="InParanoid" id="A0A0D2JKA2"/>
<keyword evidence="3" id="KW-1134">Transmembrane beta strand</keyword>
<dbReference type="RefSeq" id="WP_044346132.1">
    <property type="nucleotide sequence ID" value="NZ_AZAC01000001.1"/>
</dbReference>
<dbReference type="SUPFAM" id="SSF56935">
    <property type="entry name" value="Porins"/>
    <property type="match status" value="1"/>
</dbReference>
<accession>A0A0D2JKA2</accession>
<protein>
    <recommendedName>
        <fullName evidence="11">Aromatic hydrocarbon degradation protein</fullName>
    </recommendedName>
</protein>
<sequence>MSKGIKRILAALFVAGLMCFAATTGYAAGFGLYEWDNRAMGMGGAVVGMPEGPEALSVNPAAIAWLDRVQAKVGVCVVNPSADVKTTNMYDRGRTTTAMDEKYHLVPHAYVSTPLFKQVYFGLGMFSRFGLAAEYEKNWPGRYNSYLAQIESFSVTPVFSFKINDQLAIAGGLEFMYFDLKLSQTIDATKYLYATGNTGPIAAGIIPPTVNDPRTNAMDVNQKLEGDSKGYGYNISLSWMPKKNLGFGLTYRSEVHQKVTGSSQYERAPLVKAIFGNNLFQFSDVTGTIDLPAQILVGVNYKPTEKWNLGVSAIHTMWSSYDALTVEFQNLRAIGLPSKTSEKNWSDVWRFQFGVEYKALDWLALRANYVYDESPIDGSLADYLLPTSDRNIFGVGAGFMVTDNLAIDVNYSYLMQKDRTVASRQVADGVLASEFEDGDANLFGVSFSYKF</sequence>
<dbReference type="GO" id="GO:0009279">
    <property type="term" value="C:cell outer membrane"/>
    <property type="evidence" value="ECO:0007669"/>
    <property type="project" value="UniProtKB-SubCell"/>
</dbReference>
<evidence type="ECO:0000256" key="4">
    <source>
        <dbReference type="ARBA" id="ARBA00022692"/>
    </source>
</evidence>
<dbReference type="FunCoup" id="A0A0D2JKA2">
    <property type="interactions" value="68"/>
</dbReference>
<dbReference type="EMBL" id="AZAC01000001">
    <property type="protein sequence ID" value="KIX16061.1"/>
    <property type="molecule type" value="Genomic_DNA"/>
</dbReference>
<evidence type="ECO:0000256" key="1">
    <source>
        <dbReference type="ARBA" id="ARBA00004571"/>
    </source>
</evidence>
<feature type="signal peptide" evidence="8">
    <location>
        <begin position="1"/>
        <end position="27"/>
    </location>
</feature>
<evidence type="ECO:0000256" key="5">
    <source>
        <dbReference type="ARBA" id="ARBA00022729"/>
    </source>
</evidence>
<evidence type="ECO:0000313" key="9">
    <source>
        <dbReference type="EMBL" id="KIX16061.1"/>
    </source>
</evidence>
<keyword evidence="10" id="KW-1185">Reference proteome</keyword>
<dbReference type="PANTHER" id="PTHR35093">
    <property type="entry name" value="OUTER MEMBRANE PROTEIN NMB0088-RELATED"/>
    <property type="match status" value="1"/>
</dbReference>
<feature type="chain" id="PRO_5002245017" description="Aromatic hydrocarbon degradation protein" evidence="8">
    <location>
        <begin position="28"/>
        <end position="451"/>
    </location>
</feature>
<evidence type="ECO:0000313" key="10">
    <source>
        <dbReference type="Proteomes" id="UP000032233"/>
    </source>
</evidence>
<dbReference type="Proteomes" id="UP000032233">
    <property type="component" value="Unassembled WGS sequence"/>
</dbReference>
<dbReference type="OrthoDB" id="9922at2"/>
<dbReference type="InterPro" id="IPR005017">
    <property type="entry name" value="OMPP1/FadL/TodX"/>
</dbReference>
<dbReference type="AlphaFoldDB" id="A0A0D2JKA2"/>
<comment type="caution">
    <text evidence="9">The sequence shown here is derived from an EMBL/GenBank/DDBJ whole genome shotgun (WGS) entry which is preliminary data.</text>
</comment>
<keyword evidence="7" id="KW-0998">Cell outer membrane</keyword>
<dbReference type="STRING" id="1429043.X474_00820"/>
<proteinExistence type="inferred from homology"/>
<gene>
    <name evidence="9" type="ORF">X474_00820</name>
</gene>
<dbReference type="GO" id="GO:0015483">
    <property type="term" value="F:long-chain fatty acid transporting porin activity"/>
    <property type="evidence" value="ECO:0007669"/>
    <property type="project" value="TreeGrafter"/>
</dbReference>
<dbReference type="Gene3D" id="2.40.160.60">
    <property type="entry name" value="Outer membrane protein transport protein (OMPP1/FadL/TodX)"/>
    <property type="match status" value="1"/>
</dbReference>
<evidence type="ECO:0000256" key="2">
    <source>
        <dbReference type="ARBA" id="ARBA00008163"/>
    </source>
</evidence>
<keyword evidence="5 8" id="KW-0732">Signal</keyword>